<dbReference type="SUPFAM" id="SSF46785">
    <property type="entry name" value="Winged helix' DNA-binding domain"/>
    <property type="match status" value="2"/>
</dbReference>
<dbReference type="EMBL" id="CP024700">
    <property type="protein sequence ID" value="ATV61991.1"/>
    <property type="molecule type" value="Genomic_DNA"/>
</dbReference>
<evidence type="ECO:0000313" key="2">
    <source>
        <dbReference type="Proteomes" id="UP000228552"/>
    </source>
</evidence>
<organism evidence="1 2">
    <name type="scientific">Fusobacterium pseudoperiodonticum</name>
    <dbReference type="NCBI Taxonomy" id="2663009"/>
    <lineage>
        <taxon>Bacteria</taxon>
        <taxon>Fusobacteriati</taxon>
        <taxon>Fusobacteriota</taxon>
        <taxon>Fusobacteriia</taxon>
        <taxon>Fusobacteriales</taxon>
        <taxon>Fusobacteriaceae</taxon>
        <taxon>Fusobacterium</taxon>
    </lineage>
</organism>
<dbReference type="PANTHER" id="PTHR34298:SF2">
    <property type="entry name" value="SEGREGATION AND CONDENSATION PROTEIN B"/>
    <property type="match status" value="1"/>
</dbReference>
<gene>
    <name evidence="1" type="primary">scpB</name>
    <name evidence="1" type="ORF">CTM74_09180</name>
</gene>
<protein>
    <submittedName>
        <fullName evidence="1">SMC-Scp complex subunit ScpB</fullName>
    </submittedName>
</protein>
<dbReference type="AlphaFoldDB" id="A0A2D3P2T0"/>
<dbReference type="InterPro" id="IPR005234">
    <property type="entry name" value="ScpB_csome_segregation"/>
</dbReference>
<dbReference type="NCBIfam" id="TIGR00281">
    <property type="entry name" value="SMC-Scp complex subunit ScpB"/>
    <property type="match status" value="1"/>
</dbReference>
<sequence>MSIKNQVEAIIFLGGDENKIKDLARFFKISVEDMLKIILELKDDRKDSGINIEVDADLVYLATNPIYGEVINSYFEQETKPKKLSSASIETLSIIAYKQPITKSEIESIRGVSVDRIISNLEERKFVRNCGRQESGRKANLYEVTDKFLSYLGIRDIRELPDYDLFKDKIKNMENISTDEN</sequence>
<proteinExistence type="predicted"/>
<dbReference type="Pfam" id="PF04079">
    <property type="entry name" value="SMC_ScpB"/>
    <property type="match status" value="1"/>
</dbReference>
<dbReference type="RefSeq" id="WP_099987891.1">
    <property type="nucleotide sequence ID" value="NZ_CP024700.1"/>
</dbReference>
<dbReference type="Gene3D" id="1.10.10.10">
    <property type="entry name" value="Winged helix-like DNA-binding domain superfamily/Winged helix DNA-binding domain"/>
    <property type="match status" value="2"/>
</dbReference>
<name>A0A2D3P2T0_9FUSO</name>
<dbReference type="Proteomes" id="UP000228552">
    <property type="component" value="Chromosome"/>
</dbReference>
<dbReference type="GO" id="GO:0051304">
    <property type="term" value="P:chromosome separation"/>
    <property type="evidence" value="ECO:0007669"/>
    <property type="project" value="InterPro"/>
</dbReference>
<evidence type="ECO:0000313" key="1">
    <source>
        <dbReference type="EMBL" id="ATV61991.1"/>
    </source>
</evidence>
<accession>A0A2D3P2T0</accession>
<dbReference type="PIRSF" id="PIRSF019345">
    <property type="entry name" value="ScpB"/>
    <property type="match status" value="1"/>
</dbReference>
<dbReference type="PANTHER" id="PTHR34298">
    <property type="entry name" value="SEGREGATION AND CONDENSATION PROTEIN B"/>
    <property type="match status" value="1"/>
</dbReference>
<dbReference type="InterPro" id="IPR036390">
    <property type="entry name" value="WH_DNA-bd_sf"/>
</dbReference>
<dbReference type="InterPro" id="IPR036388">
    <property type="entry name" value="WH-like_DNA-bd_sf"/>
</dbReference>
<reference evidence="1 2" key="1">
    <citation type="submission" date="2017-11" db="EMBL/GenBank/DDBJ databases">
        <title>Genome sequencing of Fusobacterium periodonticum KCOM 1263.</title>
        <authorList>
            <person name="Kook J.-K."/>
            <person name="Park S.-N."/>
            <person name="Lim Y.K."/>
        </authorList>
    </citation>
    <scope>NUCLEOTIDE SEQUENCE [LARGE SCALE GENOMIC DNA]</scope>
    <source>
        <strain evidence="1 2">KCOM 1263</strain>
    </source>
</reference>
<keyword evidence="2" id="KW-1185">Reference proteome</keyword>